<dbReference type="GO" id="GO:0004601">
    <property type="term" value="F:peroxidase activity"/>
    <property type="evidence" value="ECO:0007669"/>
    <property type="project" value="UniProtKB-KW"/>
</dbReference>
<keyword evidence="3" id="KW-1185">Reference proteome</keyword>
<evidence type="ECO:0000313" key="2">
    <source>
        <dbReference type="EMBL" id="SBS34367.1"/>
    </source>
</evidence>
<reference evidence="2 3" key="1">
    <citation type="submission" date="2016-06" db="EMBL/GenBank/DDBJ databases">
        <authorList>
            <person name="Kjaerup R.B."/>
            <person name="Dalgaard T.S."/>
            <person name="Juul-Madsen H.R."/>
        </authorList>
    </citation>
    <scope>NUCLEOTIDE SEQUENCE [LARGE SCALE GENOMIC DNA]</scope>
    <source>
        <strain evidence="2 3">CECT 5080</strain>
    </source>
</reference>
<dbReference type="Proteomes" id="UP000092627">
    <property type="component" value="Unassembled WGS sequence"/>
</dbReference>
<dbReference type="EMBL" id="FLOC01000018">
    <property type="protein sequence ID" value="SBS34367.1"/>
    <property type="molecule type" value="Genomic_DNA"/>
</dbReference>
<proteinExistence type="predicted"/>
<evidence type="ECO:0000259" key="1">
    <source>
        <dbReference type="Pfam" id="PF00462"/>
    </source>
</evidence>
<sequence>MSAPKLATLYRMVMPGHTCPYGLKSLDLLNRKGYEVEDKHLASREQTDAFKKEHGIETTPQVFINGRRVGGYDDLRKFFGMSVKDKNAVT</sequence>
<feature type="domain" description="Glutaredoxin" evidence="1">
    <location>
        <begin position="10"/>
        <end position="69"/>
    </location>
</feature>
<gene>
    <name evidence="2" type="ORF">MAQ5080_02845</name>
</gene>
<dbReference type="SUPFAM" id="SSF52833">
    <property type="entry name" value="Thioredoxin-like"/>
    <property type="match status" value="1"/>
</dbReference>
<dbReference type="Gene3D" id="3.40.30.10">
    <property type="entry name" value="Glutaredoxin"/>
    <property type="match status" value="1"/>
</dbReference>
<keyword evidence="2" id="KW-0575">Peroxidase</keyword>
<evidence type="ECO:0000313" key="3">
    <source>
        <dbReference type="Proteomes" id="UP000092627"/>
    </source>
</evidence>
<dbReference type="PROSITE" id="PS51354">
    <property type="entry name" value="GLUTAREDOXIN_2"/>
    <property type="match status" value="1"/>
</dbReference>
<protein>
    <submittedName>
        <fullName evidence="2">Hybrid peroxiredoxin hyPrx5</fullName>
        <ecNumber evidence="2">1.11.1.15</ecNumber>
    </submittedName>
</protein>
<dbReference type="PRINTS" id="PR00160">
    <property type="entry name" value="GLUTAREDOXIN"/>
</dbReference>
<organism evidence="2 3">
    <name type="scientific">Marinomonas aquimarina</name>
    <dbReference type="NCBI Taxonomy" id="295068"/>
    <lineage>
        <taxon>Bacteria</taxon>
        <taxon>Pseudomonadati</taxon>
        <taxon>Pseudomonadota</taxon>
        <taxon>Gammaproteobacteria</taxon>
        <taxon>Oceanospirillales</taxon>
        <taxon>Oceanospirillaceae</taxon>
        <taxon>Marinomonas</taxon>
    </lineage>
</organism>
<dbReference type="InterPro" id="IPR002109">
    <property type="entry name" value="Glutaredoxin"/>
</dbReference>
<dbReference type="EC" id="1.11.1.15" evidence="2"/>
<keyword evidence="2" id="KW-0560">Oxidoreductase</keyword>
<accession>A0A1A8TMM0</accession>
<dbReference type="InterPro" id="IPR014025">
    <property type="entry name" value="Glutaredoxin_subgr"/>
</dbReference>
<dbReference type="AlphaFoldDB" id="A0A1A8TMM0"/>
<dbReference type="STRING" id="295068.MAQ5080_02845"/>
<name>A0A1A8TMM0_9GAMM</name>
<dbReference type="Pfam" id="PF00462">
    <property type="entry name" value="Glutaredoxin"/>
    <property type="match status" value="1"/>
</dbReference>
<dbReference type="InterPro" id="IPR036249">
    <property type="entry name" value="Thioredoxin-like_sf"/>
</dbReference>